<dbReference type="Pfam" id="PF20519">
    <property type="entry name" value="Polycystin_dom"/>
    <property type="match status" value="2"/>
</dbReference>
<organism evidence="9 10">
    <name type="scientific">Aphanomyces astaci</name>
    <name type="common">Crayfish plague agent</name>
    <dbReference type="NCBI Taxonomy" id="112090"/>
    <lineage>
        <taxon>Eukaryota</taxon>
        <taxon>Sar</taxon>
        <taxon>Stramenopiles</taxon>
        <taxon>Oomycota</taxon>
        <taxon>Saprolegniomycetes</taxon>
        <taxon>Saprolegniales</taxon>
        <taxon>Verrucalvaceae</taxon>
        <taxon>Aphanomyces</taxon>
    </lineage>
</organism>
<comment type="similarity">
    <text evidence="2">Belongs to the polycystin family.</text>
</comment>
<feature type="domain" description="Polycystin cation channel PKD1/PKD2" evidence="7">
    <location>
        <begin position="1003"/>
        <end position="1130"/>
    </location>
</feature>
<dbReference type="Gene3D" id="1.10.287.70">
    <property type="match status" value="1"/>
</dbReference>
<keyword evidence="3 6" id="KW-0812">Transmembrane</keyword>
<evidence type="ECO:0000256" key="2">
    <source>
        <dbReference type="ARBA" id="ARBA00007200"/>
    </source>
</evidence>
<dbReference type="InterPro" id="IPR046791">
    <property type="entry name" value="Polycystin_dom"/>
</dbReference>
<feature type="transmembrane region" description="Helical" evidence="6">
    <location>
        <begin position="1104"/>
        <end position="1125"/>
    </location>
</feature>
<keyword evidence="4 6" id="KW-1133">Transmembrane helix</keyword>
<evidence type="ECO:0000256" key="5">
    <source>
        <dbReference type="ARBA" id="ARBA00023136"/>
    </source>
</evidence>
<sequence length="1299" mass="144680">MLWANGGCSRRCPTPAAADSCFATKGGYSDFYMPFCEALLGLRERCGRGWMCTEFPFVLLVRRVVEQTGTTHGVMAAHCSLADALASSVGEGWVYPLGRNIHALRLEWTLDKRVQAMSSGVHGGSSASGMGNVLLSCPRINYIVFLGLFLAATFHGRNDNSFSTRVAYLSQLQDKPLAHASAFRSFYTMSSIRELHDYLLQGQNCTGALALVVPPLFPRGCYPELTTATESLDAFGAPNGTVYFARTAMPSEPYFVTKSARVYGAPRFVLEIPSAEPADTCDDATKVGCPVYDQLASLAIHKFVDVATRVLFIDLTTYNPNTDEQTSVRLLVEFTKGGGFTPQVECMSYRLYRNNTTSDMVRLGLELLVLLLVVVQLRQEFQLMRRMKWAYLSMVANVAHVFSLVVFAPLVALRVLCYMHLPSPTAIDLTAFTNFRTSIWYYALADAVTSFTFFLSWLKLFKFLAFLPLFAPLTKTVTKAAKQVAGLILIFGVALTGSALSFTMVERYSLKAITEDKKLAIDECRKTTTKSTALHANSVKHVKFKRKVKPEMVQQAHLKKMERINRKTMMLMGVNEDEMIVILKKIEELKGFSAQYEIKDMVLKPVDPYLMFLALFIVVTVDISGHFAPDSPYRVTAMLNAQLRDKPFRYQDIHVKKTFDTIKTVQELHQYLSTYLSMTPTTGPFYDVVFAGDSFDGDNEFPHGDLYADRGYLGGNTRLVGPIRIGQIRVKAEVCGGAMAAVPGLFTDPVQCFNTYSASTESTTTFGYHFNYTALSPKPAEPRFYSHMHHWYGSPTFGEMVPSTEADSCDFETKVACPVYDQLVSLKEHKYFDKATRAVFIDLNLYTANIDHTTSARLFAEMLPGGEFFPRGGGEMGGGGVTTQVEFLTYRLYPWHDTADFIQSGCEGLIYVVVLVKLRGEVALARRVGRRYFSMFSNLAIVCNYLLFLFVLGFRALSFLTLPSALSDSAFVDLRYSTSNQAGRPSYLKEPTRRTPTIYFGLARSCQSFNCFLSWLKLFKFLSFIPMFGQLTKTVTRSAGKVLELVVIFVLTLVGAALAFYLAFGNFATNYHTFQSSFYTLLHIVTGEMSLTDLRLANRVLGPFFFISFVFLMMFIILNIFIVIVSEAYTDTKKELHLMKEMALDTLSKEIAHHFLHEFVYRVPILGVHVFQPLIEGTSKAIAKVNLNATEVTRANAPVVPATTHAPVAAETSLLVAESCSDATDVAAPVVAITKPTLTSPLTLACYDKLVDIERLLPACLERLQAANDLGTLKAWLNHCRSLKAQLDEIATASHHVGR</sequence>
<dbReference type="Proteomes" id="UP000283543">
    <property type="component" value="Unassembled WGS sequence"/>
</dbReference>
<evidence type="ECO:0008006" key="11">
    <source>
        <dbReference type="Google" id="ProtNLM"/>
    </source>
</evidence>
<dbReference type="PANTHER" id="PTHR10877">
    <property type="entry name" value="POLYCYSTIN FAMILY MEMBER"/>
    <property type="match status" value="1"/>
</dbReference>
<dbReference type="VEuPathDB" id="FungiDB:H257_07440"/>
<dbReference type="Pfam" id="PF08016">
    <property type="entry name" value="PKD_channel"/>
    <property type="match status" value="2"/>
</dbReference>
<comment type="caution">
    <text evidence="9">The sequence shown here is derived from an EMBL/GenBank/DDBJ whole genome shotgun (WGS) entry which is preliminary data.</text>
</comment>
<feature type="transmembrane region" description="Helical" evidence="6">
    <location>
        <begin position="1043"/>
        <end position="1064"/>
    </location>
</feature>
<evidence type="ECO:0000256" key="3">
    <source>
        <dbReference type="ARBA" id="ARBA00022692"/>
    </source>
</evidence>
<evidence type="ECO:0000259" key="8">
    <source>
        <dbReference type="Pfam" id="PF20519"/>
    </source>
</evidence>
<evidence type="ECO:0000259" key="7">
    <source>
        <dbReference type="Pfam" id="PF08016"/>
    </source>
</evidence>
<dbReference type="VEuPathDB" id="FungiDB:H257_07437"/>
<feature type="domain" description="Polycystin" evidence="8">
    <location>
        <begin position="293"/>
        <end position="352"/>
    </location>
</feature>
<dbReference type="GO" id="GO:0016020">
    <property type="term" value="C:membrane"/>
    <property type="evidence" value="ECO:0007669"/>
    <property type="project" value="UniProtKB-SubCell"/>
</dbReference>
<dbReference type="EMBL" id="QUTB01004964">
    <property type="protein sequence ID" value="RHY58568.1"/>
    <property type="molecule type" value="Genomic_DNA"/>
</dbReference>
<feature type="transmembrane region" description="Helical" evidence="6">
    <location>
        <begin position="936"/>
        <end position="957"/>
    </location>
</feature>
<name>A0A3R6ZP40_APHAT</name>
<accession>A0A3R6ZP40</accession>
<evidence type="ECO:0000313" key="10">
    <source>
        <dbReference type="Proteomes" id="UP000283543"/>
    </source>
</evidence>
<comment type="subcellular location">
    <subcellularLocation>
        <location evidence="1">Membrane</location>
        <topology evidence="1">Multi-pass membrane protein</topology>
    </subcellularLocation>
</comment>
<evidence type="ECO:0000256" key="6">
    <source>
        <dbReference type="SAM" id="Phobius"/>
    </source>
</evidence>
<gene>
    <name evidence="9" type="ORF">DYB34_000859</name>
</gene>
<dbReference type="VEuPathDB" id="FungiDB:H257_07438"/>
<proteinExistence type="inferred from homology"/>
<feature type="transmembrane region" description="Helical" evidence="6">
    <location>
        <begin position="484"/>
        <end position="505"/>
    </location>
</feature>
<dbReference type="InterPro" id="IPR013122">
    <property type="entry name" value="PKD1_2_channel"/>
</dbReference>
<keyword evidence="5 6" id="KW-0472">Membrane</keyword>
<feature type="transmembrane region" description="Helical" evidence="6">
    <location>
        <begin position="360"/>
        <end position="377"/>
    </location>
</feature>
<feature type="domain" description="Polycystin" evidence="8">
    <location>
        <begin position="716"/>
        <end position="868"/>
    </location>
</feature>
<feature type="transmembrane region" description="Helical" evidence="6">
    <location>
        <begin position="389"/>
        <end position="412"/>
    </location>
</feature>
<reference evidence="9 10" key="1">
    <citation type="submission" date="2018-08" db="EMBL/GenBank/DDBJ databases">
        <title>Aphanomyces genome sequencing and annotation.</title>
        <authorList>
            <person name="Minardi D."/>
            <person name="Oidtmann B."/>
            <person name="Van Der Giezen M."/>
            <person name="Studholme D.J."/>
        </authorList>
    </citation>
    <scope>NUCLEOTIDE SEQUENCE [LARGE SCALE GENOMIC DNA]</scope>
    <source>
        <strain evidence="9 10">Si</strain>
    </source>
</reference>
<protein>
    <recommendedName>
        <fullName evidence="11">Polycystin cation channel PKD1/PKD2 domain-containing protein</fullName>
    </recommendedName>
</protein>
<dbReference type="VEuPathDB" id="FungiDB:H257_07439"/>
<evidence type="ECO:0000313" key="9">
    <source>
        <dbReference type="EMBL" id="RHY58568.1"/>
    </source>
</evidence>
<dbReference type="InterPro" id="IPR051223">
    <property type="entry name" value="Polycystin"/>
</dbReference>
<dbReference type="PANTHER" id="PTHR10877:SF183">
    <property type="entry name" value="AT14535P-RELATED"/>
    <property type="match status" value="1"/>
</dbReference>
<feature type="domain" description="Polycystin cation channel PKD1/PKD2" evidence="7">
    <location>
        <begin position="354"/>
        <end position="495"/>
    </location>
</feature>
<evidence type="ECO:0000256" key="1">
    <source>
        <dbReference type="ARBA" id="ARBA00004141"/>
    </source>
</evidence>
<evidence type="ECO:0000256" key="4">
    <source>
        <dbReference type="ARBA" id="ARBA00022989"/>
    </source>
</evidence>